<evidence type="ECO:0000256" key="4">
    <source>
        <dbReference type="ARBA" id="ARBA00022540"/>
    </source>
</evidence>
<dbReference type="PANTHER" id="PTHR45860">
    <property type="entry name" value="TRANSLATION INITIATION FACTOR EIF-2B SUBUNIT ALPHA"/>
    <property type="match status" value="1"/>
</dbReference>
<proteinExistence type="inferred from homology"/>
<evidence type="ECO:0000256" key="2">
    <source>
        <dbReference type="ARBA" id="ARBA00007251"/>
    </source>
</evidence>
<evidence type="ECO:0000256" key="10">
    <source>
        <dbReference type="SAM" id="MobiDB-lite"/>
    </source>
</evidence>
<dbReference type="PANTHER" id="PTHR45860:SF1">
    <property type="entry name" value="TRANSLATION INITIATION FACTOR EIF-2B SUBUNIT ALPHA"/>
    <property type="match status" value="1"/>
</dbReference>
<evidence type="ECO:0000256" key="5">
    <source>
        <dbReference type="ARBA" id="ARBA00022917"/>
    </source>
</evidence>
<dbReference type="InterPro" id="IPR042529">
    <property type="entry name" value="IF_2B-like_C"/>
</dbReference>
<comment type="similarity">
    <text evidence="2 9">Belongs to the eIF-2B alpha/beta/delta subunits family.</text>
</comment>
<comment type="subcellular location">
    <subcellularLocation>
        <location evidence="1">Cytoplasm</location>
        <location evidence="1">Cytosol</location>
    </subcellularLocation>
</comment>
<evidence type="ECO:0000256" key="9">
    <source>
        <dbReference type="RuleBase" id="RU003814"/>
    </source>
</evidence>
<accession>A0A8H3HD23</accession>
<sequence length="449" mass="48731">MSGVPIPAKPGNGSESDDAKRPGAAPLIQAPSLHNIAENEAIPSTRFDVHETYTRILNSEDQMPMPLAAILALTELIGHSNASTMQQLLESLQRGAAVLKSRSSNPLSLTAGCDLFIRYVTSLPQDTTAMRSFEDHKEELVKQGRKYAQTTAATCRDTIAQHTLGVIKDDSIILTHSYSRVVMHALLHAHRQRRISVYVTEARPRGLGMKTYEALTAAGVPCTVVLDSAVAYVMDKVDLVLVGSEAVVESGGLINAVGSYQAALIAKAAKVPFYALAESYKFLRLFPLSQHDLPYVGGIDRETLAFGSSTRSKFRAGPTETQRENEKKLVYQAFTNPFISNYDPPVQGRSILSLPAHRRTPSRDQPQIEHLIPPTPSISRGPSLRGIFDASTPSSAKGPHAVATMTKEQLAKNPEVDYTTPDLITLVFTDVGILTPEGVSQFLVGIYAD</sequence>
<dbReference type="GO" id="GO:0005851">
    <property type="term" value="C:eukaryotic translation initiation factor 2B complex"/>
    <property type="evidence" value="ECO:0007669"/>
    <property type="project" value="TreeGrafter"/>
</dbReference>
<reference evidence="11" key="1">
    <citation type="submission" date="2021-01" db="EMBL/GenBank/DDBJ databases">
        <authorList>
            <person name="Kaushik A."/>
        </authorList>
    </citation>
    <scope>NUCLEOTIDE SEQUENCE</scope>
    <source>
        <strain evidence="11">AG6-10EEA</strain>
    </source>
</reference>
<dbReference type="InterPro" id="IPR000649">
    <property type="entry name" value="IF-2B-related"/>
</dbReference>
<evidence type="ECO:0000256" key="6">
    <source>
        <dbReference type="ARBA" id="ARBA00044208"/>
    </source>
</evidence>
<dbReference type="EMBL" id="CAJMXA010003483">
    <property type="protein sequence ID" value="CAE6497793.1"/>
    <property type="molecule type" value="Genomic_DNA"/>
</dbReference>
<comment type="caution">
    <text evidence="11">The sequence shown here is derived from an EMBL/GenBank/DDBJ whole genome shotgun (WGS) entry which is preliminary data.</text>
</comment>
<evidence type="ECO:0000313" key="12">
    <source>
        <dbReference type="Proteomes" id="UP000663853"/>
    </source>
</evidence>
<name>A0A8H3HD23_9AGAM</name>
<dbReference type="Gene3D" id="1.20.120.1070">
    <property type="entry name" value="Translation initiation factor eIF-2B, N-terminal domain"/>
    <property type="match status" value="1"/>
</dbReference>
<keyword evidence="5" id="KW-0648">Protein biosynthesis</keyword>
<dbReference type="InterPro" id="IPR042528">
    <property type="entry name" value="elF-2B_alpha_N"/>
</dbReference>
<dbReference type="SUPFAM" id="SSF100950">
    <property type="entry name" value="NagB/RpiA/CoA transferase-like"/>
    <property type="match status" value="1"/>
</dbReference>
<keyword evidence="4" id="KW-0396">Initiation factor</keyword>
<dbReference type="GO" id="GO:0005829">
    <property type="term" value="C:cytosol"/>
    <property type="evidence" value="ECO:0007669"/>
    <property type="project" value="UniProtKB-SubCell"/>
</dbReference>
<dbReference type="AlphaFoldDB" id="A0A8H3HD23"/>
<evidence type="ECO:0000313" key="11">
    <source>
        <dbReference type="EMBL" id="CAE6497793.1"/>
    </source>
</evidence>
<dbReference type="Proteomes" id="UP000663853">
    <property type="component" value="Unassembled WGS sequence"/>
</dbReference>
<dbReference type="Gene3D" id="3.40.50.10470">
    <property type="entry name" value="Translation initiation factor eif-2b, domain 2"/>
    <property type="match status" value="1"/>
</dbReference>
<dbReference type="GO" id="GO:0003743">
    <property type="term" value="F:translation initiation factor activity"/>
    <property type="evidence" value="ECO:0007669"/>
    <property type="project" value="UniProtKB-KW"/>
</dbReference>
<dbReference type="InterPro" id="IPR051501">
    <property type="entry name" value="eIF2B_alpha/beta/delta"/>
</dbReference>
<dbReference type="InterPro" id="IPR037171">
    <property type="entry name" value="NagB/RpiA_transferase-like"/>
</dbReference>
<comment type="subunit">
    <text evidence="8">Component of the translation initiation factor 2B (eIF2B) complex which is a heterodecamer of two sets of five different subunits: alpha, beta, gamma, delta and epsilon. Subunits alpha, beta and delta comprise a regulatory subcomplex and subunits epsilon and gamma comprise a catalytic subcomplex. Within the complex, the hexameric regulatory complex resides at the center, with the two heterodimeric catalytic subcomplexes bound on opposite sides.</text>
</comment>
<evidence type="ECO:0000256" key="8">
    <source>
        <dbReference type="ARBA" id="ARBA00046432"/>
    </source>
</evidence>
<evidence type="ECO:0000256" key="7">
    <source>
        <dbReference type="ARBA" id="ARBA00044236"/>
    </source>
</evidence>
<organism evidence="11 12">
    <name type="scientific">Rhizoctonia solani</name>
    <dbReference type="NCBI Taxonomy" id="456999"/>
    <lineage>
        <taxon>Eukaryota</taxon>
        <taxon>Fungi</taxon>
        <taxon>Dikarya</taxon>
        <taxon>Basidiomycota</taxon>
        <taxon>Agaricomycotina</taxon>
        <taxon>Agaricomycetes</taxon>
        <taxon>Cantharellales</taxon>
        <taxon>Ceratobasidiaceae</taxon>
        <taxon>Rhizoctonia</taxon>
    </lineage>
</organism>
<feature type="region of interest" description="Disordered" evidence="10">
    <location>
        <begin position="1"/>
        <end position="25"/>
    </location>
</feature>
<evidence type="ECO:0000256" key="3">
    <source>
        <dbReference type="ARBA" id="ARBA00022490"/>
    </source>
</evidence>
<evidence type="ECO:0000256" key="1">
    <source>
        <dbReference type="ARBA" id="ARBA00004514"/>
    </source>
</evidence>
<dbReference type="GO" id="GO:0005085">
    <property type="term" value="F:guanyl-nucleotide exchange factor activity"/>
    <property type="evidence" value="ECO:0007669"/>
    <property type="project" value="TreeGrafter"/>
</dbReference>
<gene>
    <name evidence="11" type="ORF">RDB_LOCUS108724</name>
</gene>
<dbReference type="Pfam" id="PF01008">
    <property type="entry name" value="IF-2B"/>
    <property type="match status" value="1"/>
</dbReference>
<keyword evidence="3" id="KW-0963">Cytoplasm</keyword>
<protein>
    <recommendedName>
        <fullName evidence="6">Translation initiation factor eIF2B subunit alpha</fullName>
    </recommendedName>
    <alternativeName>
        <fullName evidence="7">eIF2B GDP-GTP exchange factor subunit alpha</fullName>
    </alternativeName>
</protein>